<evidence type="ECO:0000313" key="2">
    <source>
        <dbReference type="Proteomes" id="UP001165960"/>
    </source>
</evidence>
<protein>
    <submittedName>
        <fullName evidence="1">Uncharacterized protein</fullName>
    </submittedName>
</protein>
<comment type="caution">
    <text evidence="1">The sequence shown here is derived from an EMBL/GenBank/DDBJ whole genome shotgun (WGS) entry which is preliminary data.</text>
</comment>
<accession>A0ACC2U196</accession>
<reference evidence="1" key="1">
    <citation type="submission" date="2022-04" db="EMBL/GenBank/DDBJ databases">
        <title>Genome of the entomopathogenic fungus Entomophthora muscae.</title>
        <authorList>
            <person name="Elya C."/>
            <person name="Lovett B.R."/>
            <person name="Lee E."/>
            <person name="Macias A.M."/>
            <person name="Hajek A.E."/>
            <person name="De Bivort B.L."/>
            <person name="Kasson M.T."/>
            <person name="De Fine Licht H.H."/>
            <person name="Stajich J.E."/>
        </authorList>
    </citation>
    <scope>NUCLEOTIDE SEQUENCE</scope>
    <source>
        <strain evidence="1">Berkeley</strain>
    </source>
</reference>
<gene>
    <name evidence="1" type="ORF">DSO57_1022108</name>
</gene>
<organism evidence="1 2">
    <name type="scientific">Entomophthora muscae</name>
    <dbReference type="NCBI Taxonomy" id="34485"/>
    <lineage>
        <taxon>Eukaryota</taxon>
        <taxon>Fungi</taxon>
        <taxon>Fungi incertae sedis</taxon>
        <taxon>Zoopagomycota</taxon>
        <taxon>Entomophthoromycotina</taxon>
        <taxon>Entomophthoromycetes</taxon>
        <taxon>Entomophthorales</taxon>
        <taxon>Entomophthoraceae</taxon>
        <taxon>Entomophthora</taxon>
    </lineage>
</organism>
<evidence type="ECO:0000313" key="1">
    <source>
        <dbReference type="EMBL" id="KAJ9080704.1"/>
    </source>
</evidence>
<dbReference type="EMBL" id="QTSX02001530">
    <property type="protein sequence ID" value="KAJ9080704.1"/>
    <property type="molecule type" value="Genomic_DNA"/>
</dbReference>
<sequence>MSCMAALAILGQTSDVGQSSSICRSFLLAQNLAGLYPAVPTLLGQRVPRSASPDEMKHLRVVGPEDVKPQWPPVRRDSLQLYLAVFSQGSSSLPWILGKHQVYRSWR</sequence>
<keyword evidence="2" id="KW-1185">Reference proteome</keyword>
<dbReference type="Proteomes" id="UP001165960">
    <property type="component" value="Unassembled WGS sequence"/>
</dbReference>
<proteinExistence type="predicted"/>
<name>A0ACC2U196_9FUNG</name>